<proteinExistence type="predicted"/>
<dbReference type="Gene3D" id="3.40.50.720">
    <property type="entry name" value="NAD(P)-binding Rossmann-like Domain"/>
    <property type="match status" value="1"/>
</dbReference>
<evidence type="ECO:0000313" key="3">
    <source>
        <dbReference type="Proteomes" id="UP001527882"/>
    </source>
</evidence>
<evidence type="ECO:0000259" key="1">
    <source>
        <dbReference type="Pfam" id="PF01370"/>
    </source>
</evidence>
<comment type="caution">
    <text evidence="2">The sequence shown here is derived from an EMBL/GenBank/DDBJ whole genome shotgun (WGS) entry which is preliminary data.</text>
</comment>
<dbReference type="PANTHER" id="PTHR43245">
    <property type="entry name" value="BIFUNCTIONAL POLYMYXIN RESISTANCE PROTEIN ARNA"/>
    <property type="match status" value="1"/>
</dbReference>
<dbReference type="InterPro" id="IPR036291">
    <property type="entry name" value="NAD(P)-bd_dom_sf"/>
</dbReference>
<dbReference type="RefSeq" id="WP_269883812.1">
    <property type="nucleotide sequence ID" value="NZ_JAQAGZ010000016.1"/>
</dbReference>
<name>A0ABT4QEK9_9BACL</name>
<sequence length="268" mass="30725">MNILITGASGSVGSGAAEALSEDHELRLSDVAKVNAEFSFYEADVREPGTLDEASQGVDIIIHTPAYHGIHTGKHSEQEFYDLNVTGTFHMFQSAVRNQVRRVVWLPSMSFYGSSFYSYTKKIGEQLCEFYHERHGIEVIMLRPADFTPFRDLLHYGERMLHGGVDRRDVIQAVVQAVNCPTPFRYYHIIRQDPFTEEDLQEYSESPIGVWDKTYPGAGEMIRKHDFKLPNQIRVSDLTKERNELGYVPRYNFGTFLKEYEAGITKNR</sequence>
<dbReference type="InterPro" id="IPR050177">
    <property type="entry name" value="Lipid_A_modif_metabolic_enz"/>
</dbReference>
<dbReference type="PANTHER" id="PTHR43245:SF54">
    <property type="entry name" value="BLL0593 PROTEIN"/>
    <property type="match status" value="1"/>
</dbReference>
<organism evidence="2 3">
    <name type="scientific">Paenibacillus gyeongsangnamensis</name>
    <dbReference type="NCBI Taxonomy" id="3388067"/>
    <lineage>
        <taxon>Bacteria</taxon>
        <taxon>Bacillati</taxon>
        <taxon>Bacillota</taxon>
        <taxon>Bacilli</taxon>
        <taxon>Bacillales</taxon>
        <taxon>Paenibacillaceae</taxon>
        <taxon>Paenibacillus</taxon>
    </lineage>
</organism>
<dbReference type="InterPro" id="IPR001509">
    <property type="entry name" value="Epimerase_deHydtase"/>
</dbReference>
<evidence type="ECO:0000313" key="2">
    <source>
        <dbReference type="EMBL" id="MCZ8515285.1"/>
    </source>
</evidence>
<dbReference type="SUPFAM" id="SSF51735">
    <property type="entry name" value="NAD(P)-binding Rossmann-fold domains"/>
    <property type="match status" value="1"/>
</dbReference>
<protein>
    <submittedName>
        <fullName evidence="2">NAD(P)-dependent oxidoreductase</fullName>
    </submittedName>
</protein>
<dbReference type="Proteomes" id="UP001527882">
    <property type="component" value="Unassembled WGS sequence"/>
</dbReference>
<keyword evidence="3" id="KW-1185">Reference proteome</keyword>
<dbReference type="Pfam" id="PF01370">
    <property type="entry name" value="Epimerase"/>
    <property type="match status" value="1"/>
</dbReference>
<dbReference type="EMBL" id="JAQAGZ010000016">
    <property type="protein sequence ID" value="MCZ8515285.1"/>
    <property type="molecule type" value="Genomic_DNA"/>
</dbReference>
<feature type="domain" description="NAD-dependent epimerase/dehydratase" evidence="1">
    <location>
        <begin position="3"/>
        <end position="146"/>
    </location>
</feature>
<accession>A0ABT4QEK9</accession>
<reference evidence="2 3" key="1">
    <citation type="submission" date="2022-12" db="EMBL/GenBank/DDBJ databases">
        <title>Draft genome sequence of Paenibacillus sp. dW9.</title>
        <authorList>
            <person name="Choi E.-W."/>
            <person name="Kim D.-U."/>
        </authorList>
    </citation>
    <scope>NUCLEOTIDE SEQUENCE [LARGE SCALE GENOMIC DNA]</scope>
    <source>
        <strain evidence="3">dW9</strain>
    </source>
</reference>
<gene>
    <name evidence="2" type="ORF">O9H85_23305</name>
</gene>